<dbReference type="Proteomes" id="UP001597182">
    <property type="component" value="Unassembled WGS sequence"/>
</dbReference>
<evidence type="ECO:0000313" key="1">
    <source>
        <dbReference type="EMBL" id="MFD1237390.1"/>
    </source>
</evidence>
<proteinExistence type="predicted"/>
<sequence>MLEWHEQWLAHKRAGLTQADRGGDPNELLDTAGATKLLGYTTTSTIRGYLAANDGYFPDADETEELPSGRIRRRWKRSALWAFADRRSRSGRGGQAPGP</sequence>
<protein>
    <submittedName>
        <fullName evidence="1">Uncharacterized protein</fullName>
    </submittedName>
</protein>
<dbReference type="RefSeq" id="WP_379653282.1">
    <property type="nucleotide sequence ID" value="NZ_JBHTMB010000287.1"/>
</dbReference>
<dbReference type="EMBL" id="JBHTMB010000287">
    <property type="protein sequence ID" value="MFD1237390.1"/>
    <property type="molecule type" value="Genomic_DNA"/>
</dbReference>
<evidence type="ECO:0000313" key="2">
    <source>
        <dbReference type="Proteomes" id="UP001597182"/>
    </source>
</evidence>
<gene>
    <name evidence="1" type="ORF">ACFQ34_29255</name>
</gene>
<comment type="caution">
    <text evidence="1">The sequence shown here is derived from an EMBL/GenBank/DDBJ whole genome shotgun (WGS) entry which is preliminary data.</text>
</comment>
<accession>A0ABW3VRF7</accession>
<name>A0ABW3VRF7_9PSEU</name>
<organism evidence="1 2">
    <name type="scientific">Pseudonocardia benzenivorans</name>
    <dbReference type="NCBI Taxonomy" id="228005"/>
    <lineage>
        <taxon>Bacteria</taxon>
        <taxon>Bacillati</taxon>
        <taxon>Actinomycetota</taxon>
        <taxon>Actinomycetes</taxon>
        <taxon>Pseudonocardiales</taxon>
        <taxon>Pseudonocardiaceae</taxon>
        <taxon>Pseudonocardia</taxon>
    </lineage>
</organism>
<reference evidence="2" key="1">
    <citation type="journal article" date="2019" name="Int. J. Syst. Evol. Microbiol.">
        <title>The Global Catalogue of Microorganisms (GCM) 10K type strain sequencing project: providing services to taxonomists for standard genome sequencing and annotation.</title>
        <authorList>
            <consortium name="The Broad Institute Genomics Platform"/>
            <consortium name="The Broad Institute Genome Sequencing Center for Infectious Disease"/>
            <person name="Wu L."/>
            <person name="Ma J."/>
        </authorList>
    </citation>
    <scope>NUCLEOTIDE SEQUENCE [LARGE SCALE GENOMIC DNA]</scope>
    <source>
        <strain evidence="2">CCUG 49018</strain>
    </source>
</reference>
<keyword evidence="2" id="KW-1185">Reference proteome</keyword>